<dbReference type="FunFam" id="1.20.1740.10:FF:000052">
    <property type="entry name" value="Lysine histidine transporter-like 3"/>
    <property type="match status" value="1"/>
</dbReference>
<sequence>MPLNHSLFPAPMQAEKKLGWIVTAIFIVADMVGGGVVAMPVAFKQSGLAGGIIFMIVIAIIFEYTGYQLGKVWCKMMQRYPHLGVCRKPFPEMAKRTMGPGMQRFTSVMGNVTLFGIAVVYLLLSANIIHYFIGRFTSIPASMCMVIVVLAVIILPFTFLKSPGEFWGVIVLAMVTTVIAVLSILVGIGIDTKACYAEVAYPEQTTGTIILSLGIFLFAFSGHYVFPTIQHDMKNPHEFSKSIFVGFLLVVFLYMPLSVFGYVVYGASLESSIIYSVQTSWLQLGANLMIAVHCIMTLVIVINPLNQEVEHYLKVSHSFGTGRVLTRTTVLLLVLFVGLSVPDFSPVMNLVGASTIPIGCVVLPSLFYLWSEAATEDEWRKGHTPSVMNVIRRTDKTILIINFFILGVAVVGGVLGTMQGLDKIAKAEFSAPCYVRAFTSDDYSPSFQIKQQ</sequence>
<feature type="transmembrane region" description="Helical" evidence="5">
    <location>
        <begin position="398"/>
        <end position="418"/>
    </location>
</feature>
<comment type="subcellular location">
    <subcellularLocation>
        <location evidence="1">Membrane</location>
        <topology evidence="1">Multi-pass membrane protein</topology>
    </subcellularLocation>
</comment>
<dbReference type="Gene3D" id="1.20.1740.10">
    <property type="entry name" value="Amino acid/polyamine transporter I"/>
    <property type="match status" value="1"/>
</dbReference>
<evidence type="ECO:0000256" key="1">
    <source>
        <dbReference type="ARBA" id="ARBA00004141"/>
    </source>
</evidence>
<evidence type="ECO:0000256" key="2">
    <source>
        <dbReference type="ARBA" id="ARBA00022692"/>
    </source>
</evidence>
<evidence type="ECO:0000256" key="3">
    <source>
        <dbReference type="ARBA" id="ARBA00022989"/>
    </source>
</evidence>
<dbReference type="PANTHER" id="PTHR22950">
    <property type="entry name" value="AMINO ACID TRANSPORTER"/>
    <property type="match status" value="1"/>
</dbReference>
<dbReference type="Proteomes" id="UP000271162">
    <property type="component" value="Unassembled WGS sequence"/>
</dbReference>
<feature type="transmembrane region" description="Helical" evidence="5">
    <location>
        <begin position="166"/>
        <end position="189"/>
    </location>
</feature>
<feature type="transmembrane region" description="Helical" evidence="5">
    <location>
        <begin position="112"/>
        <end position="133"/>
    </location>
</feature>
<dbReference type="GO" id="GO:0005774">
    <property type="term" value="C:vacuolar membrane"/>
    <property type="evidence" value="ECO:0007669"/>
    <property type="project" value="TreeGrafter"/>
</dbReference>
<evidence type="ECO:0000313" key="9">
    <source>
        <dbReference type="WBParaSite" id="NBR_0000206101-mRNA-1"/>
    </source>
</evidence>
<feature type="transmembrane region" description="Helical" evidence="5">
    <location>
        <begin position="139"/>
        <end position="159"/>
    </location>
</feature>
<keyword evidence="4 5" id="KW-0472">Membrane</keyword>
<organism evidence="9">
    <name type="scientific">Nippostrongylus brasiliensis</name>
    <name type="common">Rat hookworm</name>
    <dbReference type="NCBI Taxonomy" id="27835"/>
    <lineage>
        <taxon>Eukaryota</taxon>
        <taxon>Metazoa</taxon>
        <taxon>Ecdysozoa</taxon>
        <taxon>Nematoda</taxon>
        <taxon>Chromadorea</taxon>
        <taxon>Rhabditida</taxon>
        <taxon>Rhabditina</taxon>
        <taxon>Rhabditomorpha</taxon>
        <taxon>Strongyloidea</taxon>
        <taxon>Heligmosomidae</taxon>
        <taxon>Nippostrongylus</taxon>
    </lineage>
</organism>
<feature type="transmembrane region" description="Helical" evidence="5">
    <location>
        <begin position="20"/>
        <end position="42"/>
    </location>
</feature>
<keyword evidence="8" id="KW-1185">Reference proteome</keyword>
<keyword evidence="2 5" id="KW-0812">Transmembrane</keyword>
<reference evidence="9" key="1">
    <citation type="submission" date="2017-02" db="UniProtKB">
        <authorList>
            <consortium name="WormBaseParasite"/>
        </authorList>
    </citation>
    <scope>IDENTIFICATION</scope>
</reference>
<feature type="transmembrane region" description="Helical" evidence="5">
    <location>
        <begin position="324"/>
        <end position="341"/>
    </location>
</feature>
<dbReference type="WBParaSite" id="NBR_0000206101-mRNA-1">
    <property type="protein sequence ID" value="NBR_0000206101-mRNA-1"/>
    <property type="gene ID" value="NBR_0000206101"/>
</dbReference>
<name>A0A0N4XHQ9_NIPBR</name>
<dbReference type="Pfam" id="PF01490">
    <property type="entry name" value="Aa_trans"/>
    <property type="match status" value="1"/>
</dbReference>
<evidence type="ECO:0000256" key="5">
    <source>
        <dbReference type="SAM" id="Phobius"/>
    </source>
</evidence>
<reference evidence="7 8" key="2">
    <citation type="submission" date="2018-11" db="EMBL/GenBank/DDBJ databases">
        <authorList>
            <consortium name="Pathogen Informatics"/>
        </authorList>
    </citation>
    <scope>NUCLEOTIDE SEQUENCE [LARGE SCALE GENOMIC DNA]</scope>
</reference>
<feature type="domain" description="Amino acid transporter transmembrane" evidence="6">
    <location>
        <begin position="17"/>
        <end position="389"/>
    </location>
</feature>
<dbReference type="AlphaFoldDB" id="A0A0N4XHQ9"/>
<dbReference type="EMBL" id="UYSL01002072">
    <property type="protein sequence ID" value="VDL65651.1"/>
    <property type="molecule type" value="Genomic_DNA"/>
</dbReference>
<accession>A0A0N4XHQ9</accession>
<dbReference type="GO" id="GO:0015179">
    <property type="term" value="F:L-amino acid transmembrane transporter activity"/>
    <property type="evidence" value="ECO:0007669"/>
    <property type="project" value="TreeGrafter"/>
</dbReference>
<evidence type="ECO:0000256" key="4">
    <source>
        <dbReference type="ARBA" id="ARBA00023136"/>
    </source>
</evidence>
<feature type="transmembrane region" description="Helical" evidence="5">
    <location>
        <begin position="284"/>
        <end position="303"/>
    </location>
</feature>
<dbReference type="STRING" id="27835.A0A0N4XHQ9"/>
<keyword evidence="3 5" id="KW-1133">Transmembrane helix</keyword>
<feature type="transmembrane region" description="Helical" evidence="5">
    <location>
        <begin position="48"/>
        <end position="67"/>
    </location>
</feature>
<dbReference type="PANTHER" id="PTHR22950:SF703">
    <property type="entry name" value="AMINO ACID TRANSPORTER TRANSMEMBRANE DOMAIN-CONTAINING PROTEIN"/>
    <property type="match status" value="1"/>
</dbReference>
<feature type="transmembrane region" description="Helical" evidence="5">
    <location>
        <begin position="209"/>
        <end position="230"/>
    </location>
</feature>
<gene>
    <name evidence="7" type="ORF">NBR_LOCUS2062</name>
</gene>
<proteinExistence type="predicted"/>
<evidence type="ECO:0000313" key="7">
    <source>
        <dbReference type="EMBL" id="VDL65651.1"/>
    </source>
</evidence>
<feature type="transmembrane region" description="Helical" evidence="5">
    <location>
        <begin position="242"/>
        <end position="264"/>
    </location>
</feature>
<dbReference type="OMA" id="PYINNCY"/>
<dbReference type="InterPro" id="IPR013057">
    <property type="entry name" value="AA_transpt_TM"/>
</dbReference>
<evidence type="ECO:0000259" key="6">
    <source>
        <dbReference type="Pfam" id="PF01490"/>
    </source>
</evidence>
<feature type="transmembrane region" description="Helical" evidence="5">
    <location>
        <begin position="347"/>
        <end position="370"/>
    </location>
</feature>
<protein>
    <submittedName>
        <fullName evidence="9">Aa_trans domain-containing protein</fullName>
    </submittedName>
</protein>
<evidence type="ECO:0000313" key="8">
    <source>
        <dbReference type="Proteomes" id="UP000271162"/>
    </source>
</evidence>